<dbReference type="Proteomes" id="UP000184420">
    <property type="component" value="Unassembled WGS sequence"/>
</dbReference>
<dbReference type="STRING" id="1419482.SAMN05444266_107215"/>
<proteinExistence type="predicted"/>
<protein>
    <submittedName>
        <fullName evidence="1">Uncharacterized protein</fullName>
    </submittedName>
</protein>
<gene>
    <name evidence="1" type="ORF">SAMN05444266_107215</name>
</gene>
<organism evidence="1 2">
    <name type="scientific">Chitinophaga jiangningensis</name>
    <dbReference type="NCBI Taxonomy" id="1419482"/>
    <lineage>
        <taxon>Bacteria</taxon>
        <taxon>Pseudomonadati</taxon>
        <taxon>Bacteroidota</taxon>
        <taxon>Chitinophagia</taxon>
        <taxon>Chitinophagales</taxon>
        <taxon>Chitinophagaceae</taxon>
        <taxon>Chitinophaga</taxon>
    </lineage>
</organism>
<accession>A0A1M7HF70</accession>
<dbReference type="AlphaFoldDB" id="A0A1M7HF70"/>
<dbReference type="RefSeq" id="WP_143160007.1">
    <property type="nucleotide sequence ID" value="NZ_FRBL01000007.1"/>
</dbReference>
<name>A0A1M7HF70_9BACT</name>
<evidence type="ECO:0000313" key="1">
    <source>
        <dbReference type="EMBL" id="SHM27181.1"/>
    </source>
</evidence>
<evidence type="ECO:0000313" key="2">
    <source>
        <dbReference type="Proteomes" id="UP000184420"/>
    </source>
</evidence>
<reference evidence="1 2" key="1">
    <citation type="submission" date="2016-11" db="EMBL/GenBank/DDBJ databases">
        <authorList>
            <person name="Jaros S."/>
            <person name="Januszkiewicz K."/>
            <person name="Wedrychowicz H."/>
        </authorList>
    </citation>
    <scope>NUCLEOTIDE SEQUENCE [LARGE SCALE GENOMIC DNA]</scope>
    <source>
        <strain evidence="1 2">DSM 27406</strain>
    </source>
</reference>
<keyword evidence="2" id="KW-1185">Reference proteome</keyword>
<dbReference type="EMBL" id="FRBL01000007">
    <property type="protein sequence ID" value="SHM27181.1"/>
    <property type="molecule type" value="Genomic_DNA"/>
</dbReference>
<sequence>MARKGLYLSIPSPCDQSWDEMVAANDGRYCNNCRKTVIDFTQYSDEQILSFLKGHKGALCGHVRADQLNRNLLPMVPQQRLVPAMLLTAGMLLAAGAADAQVNNPTRDSVVVSDTVLQACKTESVDTIQPCVVNLPEITVMAYGVRKVTSVTGGIISYSGAPLKKRRRTIIIFGWDTHIPVPQAPSWLRKR</sequence>
<dbReference type="OrthoDB" id="7432683at2"/>